<sequence length="302" mass="33141">MNLKNLCIITLFSLILITFLPTLTSSQTCQNTCGKLPIKYPFGTGPGCGDPRFQPYVTCTPQQQLTLSTHTGCYTITSIDYNTQVIHISDPTMSTCSCTRPSPGFGLNWDAPFAFHDSMVFALLDCSTTSSPIYKGNNQNNSTFPLCDSQGADICGLLNSCDAISKLSLSISTCCVYTPVDLGPSFEMDLEKLQCASYSAVYGYNGQESNPEGWEYGIALKYKFNYKNDYPDSCASCEKSNGVCGYDCGSDESFTCNCPGGLNTTTDCFFGQPWNFGSRNFPWKIGAFSVFTLTWFIILVFM</sequence>
<evidence type="ECO:0000313" key="12">
    <source>
        <dbReference type="Proteomes" id="UP001632038"/>
    </source>
</evidence>
<feature type="transmembrane region" description="Helical" evidence="7">
    <location>
        <begin position="281"/>
        <end position="301"/>
    </location>
</feature>
<comment type="catalytic activity">
    <reaction evidence="5">
        <text>L-threonyl-[protein] + ATP = O-phospho-L-threonyl-[protein] + ADP + H(+)</text>
        <dbReference type="Rhea" id="RHEA:46608"/>
        <dbReference type="Rhea" id="RHEA-COMP:11060"/>
        <dbReference type="Rhea" id="RHEA-COMP:11605"/>
        <dbReference type="ChEBI" id="CHEBI:15378"/>
        <dbReference type="ChEBI" id="CHEBI:30013"/>
        <dbReference type="ChEBI" id="CHEBI:30616"/>
        <dbReference type="ChEBI" id="CHEBI:61977"/>
        <dbReference type="ChEBI" id="CHEBI:456216"/>
        <dbReference type="EC" id="2.7.11.1"/>
    </reaction>
</comment>
<evidence type="ECO:0000256" key="4">
    <source>
        <dbReference type="ARBA" id="ARBA00023180"/>
    </source>
</evidence>
<dbReference type="PANTHER" id="PTHR33355:SF10">
    <property type="entry name" value="EGF-LIKE DOMAIN-CONTAINING PROTEIN"/>
    <property type="match status" value="1"/>
</dbReference>
<dbReference type="Pfam" id="PF14380">
    <property type="entry name" value="WAK_assoc"/>
    <property type="match status" value="1"/>
</dbReference>
<comment type="subcellular location">
    <subcellularLocation>
        <location evidence="1">Membrane</location>
        <topology evidence="1">Single-pass membrane protein</topology>
    </subcellularLocation>
</comment>
<protein>
    <recommendedName>
        <fullName evidence="2">non-specific serine/threonine protein kinase</fullName>
        <ecNumber evidence="2">2.7.11.1</ecNumber>
    </recommendedName>
</protein>
<dbReference type="EC" id="2.7.11.1" evidence="2"/>
<evidence type="ECO:0000256" key="5">
    <source>
        <dbReference type="ARBA" id="ARBA00047899"/>
    </source>
</evidence>
<evidence type="ECO:0000256" key="8">
    <source>
        <dbReference type="SAM" id="SignalP"/>
    </source>
</evidence>
<evidence type="ECO:0000256" key="1">
    <source>
        <dbReference type="ARBA" id="ARBA00004167"/>
    </source>
</evidence>
<dbReference type="InterPro" id="IPR025287">
    <property type="entry name" value="WAK_GUB"/>
</dbReference>
<gene>
    <name evidence="11" type="ORF">CASFOL_024081</name>
</gene>
<dbReference type="InterPro" id="IPR032872">
    <property type="entry name" value="WAK_assoc_C"/>
</dbReference>
<reference evidence="12" key="1">
    <citation type="journal article" date="2024" name="IScience">
        <title>Strigolactones Initiate the Formation of Haustorium-like Structures in Castilleja.</title>
        <authorList>
            <person name="Buerger M."/>
            <person name="Peterson D."/>
            <person name="Chory J."/>
        </authorList>
    </citation>
    <scope>NUCLEOTIDE SEQUENCE [LARGE SCALE GENOMIC DNA]</scope>
</reference>
<keyword evidence="12" id="KW-1185">Reference proteome</keyword>
<keyword evidence="7" id="KW-0812">Transmembrane</keyword>
<evidence type="ECO:0000259" key="9">
    <source>
        <dbReference type="Pfam" id="PF13947"/>
    </source>
</evidence>
<dbReference type="AlphaFoldDB" id="A0ABD3CR82"/>
<keyword evidence="3 8" id="KW-0732">Signal</keyword>
<keyword evidence="7" id="KW-1133">Transmembrane helix</keyword>
<evidence type="ECO:0000256" key="7">
    <source>
        <dbReference type="SAM" id="Phobius"/>
    </source>
</evidence>
<dbReference type="Pfam" id="PF13947">
    <property type="entry name" value="GUB_WAK_bind"/>
    <property type="match status" value="1"/>
</dbReference>
<organism evidence="11 12">
    <name type="scientific">Castilleja foliolosa</name>
    <dbReference type="NCBI Taxonomy" id="1961234"/>
    <lineage>
        <taxon>Eukaryota</taxon>
        <taxon>Viridiplantae</taxon>
        <taxon>Streptophyta</taxon>
        <taxon>Embryophyta</taxon>
        <taxon>Tracheophyta</taxon>
        <taxon>Spermatophyta</taxon>
        <taxon>Magnoliopsida</taxon>
        <taxon>eudicotyledons</taxon>
        <taxon>Gunneridae</taxon>
        <taxon>Pentapetalae</taxon>
        <taxon>asterids</taxon>
        <taxon>lamiids</taxon>
        <taxon>Lamiales</taxon>
        <taxon>Orobanchaceae</taxon>
        <taxon>Pedicularideae</taxon>
        <taxon>Castillejinae</taxon>
        <taxon>Castilleja</taxon>
    </lineage>
</organism>
<feature type="domain" description="Wall-associated receptor kinase galacturonan-binding" evidence="9">
    <location>
        <begin position="29"/>
        <end position="90"/>
    </location>
</feature>
<accession>A0ABD3CR82</accession>
<comment type="caution">
    <text evidence="11">The sequence shown here is derived from an EMBL/GenBank/DDBJ whole genome shotgun (WGS) entry which is preliminary data.</text>
</comment>
<name>A0ABD3CR82_9LAMI</name>
<evidence type="ECO:0000313" key="11">
    <source>
        <dbReference type="EMBL" id="KAL3631097.1"/>
    </source>
</evidence>
<dbReference type="Proteomes" id="UP001632038">
    <property type="component" value="Unassembled WGS sequence"/>
</dbReference>
<dbReference type="EMBL" id="JAVIJP010000032">
    <property type="protein sequence ID" value="KAL3631097.1"/>
    <property type="molecule type" value="Genomic_DNA"/>
</dbReference>
<feature type="signal peptide" evidence="8">
    <location>
        <begin position="1"/>
        <end position="26"/>
    </location>
</feature>
<evidence type="ECO:0000256" key="2">
    <source>
        <dbReference type="ARBA" id="ARBA00012513"/>
    </source>
</evidence>
<evidence type="ECO:0000259" key="10">
    <source>
        <dbReference type="Pfam" id="PF14380"/>
    </source>
</evidence>
<dbReference type="GO" id="GO:0004674">
    <property type="term" value="F:protein serine/threonine kinase activity"/>
    <property type="evidence" value="ECO:0007669"/>
    <property type="project" value="UniProtKB-EC"/>
</dbReference>
<keyword evidence="4" id="KW-0325">Glycoprotein</keyword>
<dbReference type="GO" id="GO:0016020">
    <property type="term" value="C:membrane"/>
    <property type="evidence" value="ECO:0007669"/>
    <property type="project" value="UniProtKB-SubCell"/>
</dbReference>
<proteinExistence type="predicted"/>
<feature type="chain" id="PRO_5044871963" description="non-specific serine/threonine protein kinase" evidence="8">
    <location>
        <begin position="27"/>
        <end position="302"/>
    </location>
</feature>
<evidence type="ECO:0000256" key="6">
    <source>
        <dbReference type="ARBA" id="ARBA00048679"/>
    </source>
</evidence>
<keyword evidence="7" id="KW-0472">Membrane</keyword>
<comment type="catalytic activity">
    <reaction evidence="6">
        <text>L-seryl-[protein] + ATP = O-phospho-L-seryl-[protein] + ADP + H(+)</text>
        <dbReference type="Rhea" id="RHEA:17989"/>
        <dbReference type="Rhea" id="RHEA-COMP:9863"/>
        <dbReference type="Rhea" id="RHEA-COMP:11604"/>
        <dbReference type="ChEBI" id="CHEBI:15378"/>
        <dbReference type="ChEBI" id="CHEBI:29999"/>
        <dbReference type="ChEBI" id="CHEBI:30616"/>
        <dbReference type="ChEBI" id="CHEBI:83421"/>
        <dbReference type="ChEBI" id="CHEBI:456216"/>
        <dbReference type="EC" id="2.7.11.1"/>
    </reaction>
</comment>
<feature type="domain" description="Wall-associated receptor kinase C-terminal" evidence="10">
    <location>
        <begin position="208"/>
        <end position="260"/>
    </location>
</feature>
<dbReference type="PANTHER" id="PTHR33355">
    <property type="entry name" value="WALL-ASSOCIATED RECEPTOR KINASE CARBOXY-TERMINAL PROTEIN-RELATED"/>
    <property type="match status" value="1"/>
</dbReference>
<evidence type="ECO:0000256" key="3">
    <source>
        <dbReference type="ARBA" id="ARBA00022729"/>
    </source>
</evidence>